<feature type="non-terminal residue" evidence="1">
    <location>
        <position position="1"/>
    </location>
</feature>
<proteinExistence type="predicted"/>
<feature type="non-terminal residue" evidence="1">
    <location>
        <position position="99"/>
    </location>
</feature>
<evidence type="ECO:0000313" key="2">
    <source>
        <dbReference type="Proteomes" id="UP001162501"/>
    </source>
</evidence>
<reference evidence="1" key="2">
    <citation type="submission" date="2025-03" db="EMBL/GenBank/DDBJ databases">
        <authorList>
            <consortium name="ELIXIR-Norway"/>
            <consortium name="Elixir Norway"/>
        </authorList>
    </citation>
    <scope>NUCLEOTIDE SEQUENCE</scope>
</reference>
<dbReference type="EMBL" id="OX596088">
    <property type="protein sequence ID" value="CAN0508057.1"/>
    <property type="molecule type" value="Genomic_DNA"/>
</dbReference>
<organism evidence="1 2">
    <name type="scientific">Rangifer tarandus platyrhynchus</name>
    <name type="common">Svalbard reindeer</name>
    <dbReference type="NCBI Taxonomy" id="3082113"/>
    <lineage>
        <taxon>Eukaryota</taxon>
        <taxon>Metazoa</taxon>
        <taxon>Chordata</taxon>
        <taxon>Craniata</taxon>
        <taxon>Vertebrata</taxon>
        <taxon>Euteleostomi</taxon>
        <taxon>Mammalia</taxon>
        <taxon>Eutheria</taxon>
        <taxon>Laurasiatheria</taxon>
        <taxon>Artiodactyla</taxon>
        <taxon>Ruminantia</taxon>
        <taxon>Pecora</taxon>
        <taxon>Cervidae</taxon>
        <taxon>Odocoileinae</taxon>
        <taxon>Rangifer</taxon>
    </lineage>
</organism>
<reference evidence="1" key="1">
    <citation type="submission" date="2023-05" db="EMBL/GenBank/DDBJ databases">
        <authorList>
            <consortium name="ELIXIR-Norway"/>
        </authorList>
    </citation>
    <scope>NUCLEOTIDE SEQUENCE</scope>
</reference>
<sequence length="99" mass="10923">MCQSVKCVKVVDKYRLNAGIHHWFLCICSKPDLEPSRVFCCLSKPRQSPPEILVIPPPALSLGLLSRAFPIAEGTILVARPKAVLLPTTPSTKEEEERG</sequence>
<name>A0AC59ZT50_RANTA</name>
<gene>
    <name evidence="1" type="ORF">MRATA1EN22A_LOCUS22779</name>
</gene>
<evidence type="ECO:0000313" key="1">
    <source>
        <dbReference type="EMBL" id="CAN0508057.1"/>
    </source>
</evidence>
<dbReference type="Proteomes" id="UP001162501">
    <property type="component" value="Chromosome 4"/>
</dbReference>
<protein>
    <submittedName>
        <fullName evidence="1">Uncharacterized protein</fullName>
    </submittedName>
</protein>
<accession>A0AC59ZT50</accession>